<comment type="caution">
    <text evidence="8">The sequence shown here is derived from an EMBL/GenBank/DDBJ whole genome shotgun (WGS) entry which is preliminary data.</text>
</comment>
<dbReference type="InterPro" id="IPR002293">
    <property type="entry name" value="AA/rel_permease1"/>
</dbReference>
<keyword evidence="5 7" id="KW-0472">Membrane</keyword>
<comment type="subcellular location">
    <subcellularLocation>
        <location evidence="1">Membrane</location>
        <topology evidence="1">Multi-pass membrane protein</topology>
    </subcellularLocation>
</comment>
<evidence type="ECO:0000256" key="3">
    <source>
        <dbReference type="ARBA" id="ARBA00022692"/>
    </source>
</evidence>
<evidence type="ECO:0000256" key="4">
    <source>
        <dbReference type="ARBA" id="ARBA00022989"/>
    </source>
</evidence>
<proteinExistence type="predicted"/>
<feature type="compositionally biased region" description="Polar residues" evidence="6">
    <location>
        <begin position="610"/>
        <end position="623"/>
    </location>
</feature>
<evidence type="ECO:0000313" key="8">
    <source>
        <dbReference type="EMBL" id="KAG0300361.1"/>
    </source>
</evidence>
<keyword evidence="3 7" id="KW-0812">Transmembrane</keyword>
<gene>
    <name evidence="8" type="ORF">BGZ97_003267</name>
</gene>
<feature type="region of interest" description="Disordered" evidence="6">
    <location>
        <begin position="1174"/>
        <end position="1218"/>
    </location>
</feature>
<feature type="compositionally biased region" description="Polar residues" evidence="6">
    <location>
        <begin position="890"/>
        <end position="903"/>
    </location>
</feature>
<feature type="compositionally biased region" description="Polar residues" evidence="6">
    <location>
        <begin position="851"/>
        <end position="864"/>
    </location>
</feature>
<feature type="transmembrane region" description="Helical" evidence="7">
    <location>
        <begin position="430"/>
        <end position="447"/>
    </location>
</feature>
<feature type="transmembrane region" description="Helical" evidence="7">
    <location>
        <begin position="370"/>
        <end position="390"/>
    </location>
</feature>
<feature type="compositionally biased region" description="Polar residues" evidence="6">
    <location>
        <begin position="747"/>
        <end position="771"/>
    </location>
</feature>
<dbReference type="PANTHER" id="PTHR45649:SF26">
    <property type="entry name" value="OS04G0435100 PROTEIN"/>
    <property type="match status" value="1"/>
</dbReference>
<feature type="transmembrane region" description="Helical" evidence="7">
    <location>
        <begin position="278"/>
        <end position="301"/>
    </location>
</feature>
<feature type="transmembrane region" description="Helical" evidence="7">
    <location>
        <begin position="152"/>
        <end position="175"/>
    </location>
</feature>
<feature type="transmembrane region" description="Helical" evidence="7">
    <location>
        <begin position="528"/>
        <end position="547"/>
    </location>
</feature>
<sequence length="1474" mass="158669">MWSDPVVPATNRLDLTRQPYNHHPFSPAHFPRHYPQEIVGDRTAIASVTAAVYQDIPLRPLPSTLMTHYRNGGAHLITHSSSAGRLGRHHNSNIISSIHDLDLYEDDSHGYDAYATHSAPRLMRQAPKLLSLDDYNLISLGYKPVMARKLPWVTVAGVALTATNVFSGVIPLYGLALTNGGPAWATWSYLVIGLMSIAVTACLSELASAYPTTAGVHHWVYQLGSAKRRAYLSWMVGWFTIVSAVRFYALRDRCSHIPVHFILYVNCASRNGECYLSIVSGVFMVALAVALISVMLSLAGIEPSMAHVPFTAAEESRRPERALPKLMVGSTVSSLLIGLPLVIVLNYGIIKTIRGLLDEPVPGIKIILSTIGNSTGTVFVAFVLTAIFFAGQMRLSTATRTVYSFARDGGVPHSVYWNHLHPRRKIPQRVSWLVTIACMCCIFPFFWGNSVAFQWIASLGCITANISFVVPLSMRLTREGKLHFIPGHFTLGRFSKPLHILSIIWLSFLSLVLMFPSTIPVTKNNLNYAPIVLAILTMIFAVSWYKARTDFTGGAKDISRASHRMPARSLDDIYPRKSPSQLSPGLAPRSLPPFHRPPSEDTMQRFKSPLNKTARNGVSTNGHNRVLPEQASFPRPGYPTSLTPPRRDPMPSSSSSKKQQHHRHQGQASAGGAGVTLQSSSRDQPRGQAPNLTMNTITSVQSHPDSILGIPLSESPEMMHRELAVNSPSDGSSPPSSPSPPPPPLALTSTHALATGGTQSPDRSAATTSGLFLTRPFGPTITATDAIVPEISIAPPTTNSSTIESARATPRHQSPPPPSSSTLASRAIQKATTARSSAAGFGESESRVVMVSSQQPTASETSSHPLSAIGSIFKLGQGLSNMFTSGKTKVTATMNTSPGNNDNNRLRTGKDRAPTPYPSSLVDPTEDSAVSDYAVSMKDDSRPPFSPKTVLKLFPPSPPLPNHQNGSQGRSGSGCGGNGCTIEGIVDNTNISLAALPSMSQCPTLDGYPLIKSPSTMDFGADVSGADVSGADVSGADTAAAIAEGRKTSNTTTTRPLMLPLSRTPTIQATSHAYTHASSLDDDGYLDGQLAKADESYENEYHHDYPVISISNNHLQSLSPAPGVASVSIGGAGGLFRLPNRDIGASSTPSLALAPSGNNSGGCVIHSSSLLTHSTGPAATPTTIMAPASPNHQQHHQQHSALPHHSNQQQHNHQSSYAERHDPIERLLYLKAQQEGTKIDPTSQQQLESATNPALQFMQRTRTVANWAQEQSRIQEKRARHYARTRALKELRKQDPTATFSVRSSSGSSFSDFSSLSSFSTSTSSSASASGASTSKFVPQSPQQHRHQPHQHSIQSRTTPPPPTSSSSLSREKLVINTNFGESPSRTGVNAGKMPSFPRHFPNNTNGGVGGLVVDPTMTMMMEDIQLDQPTRLEMLIHEEDEDEDEEPGLYIDTDDVLSPSMEIESLGAGVGRL</sequence>
<feature type="region of interest" description="Disordered" evidence="6">
    <location>
        <begin position="890"/>
        <end position="928"/>
    </location>
</feature>
<dbReference type="EMBL" id="JAAAIN010001765">
    <property type="protein sequence ID" value="KAG0300361.1"/>
    <property type="molecule type" value="Genomic_DNA"/>
</dbReference>
<feature type="transmembrane region" description="Helical" evidence="7">
    <location>
        <begin position="453"/>
        <end position="477"/>
    </location>
</feature>
<evidence type="ECO:0000256" key="5">
    <source>
        <dbReference type="ARBA" id="ARBA00023136"/>
    </source>
</evidence>
<dbReference type="Proteomes" id="UP000823405">
    <property type="component" value="Unassembled WGS sequence"/>
</dbReference>
<dbReference type="GO" id="GO:0022857">
    <property type="term" value="F:transmembrane transporter activity"/>
    <property type="evidence" value="ECO:0007669"/>
    <property type="project" value="InterPro"/>
</dbReference>
<feature type="region of interest" description="Disordered" evidence="6">
    <location>
        <begin position="1288"/>
        <end position="1371"/>
    </location>
</feature>
<protein>
    <recommendedName>
        <fullName evidence="10">Amino acid permease</fullName>
    </recommendedName>
</protein>
<organism evidence="8 9">
    <name type="scientific">Linnemannia gamsii</name>
    <dbReference type="NCBI Taxonomy" id="64522"/>
    <lineage>
        <taxon>Eukaryota</taxon>
        <taxon>Fungi</taxon>
        <taxon>Fungi incertae sedis</taxon>
        <taxon>Mucoromycota</taxon>
        <taxon>Mortierellomycotina</taxon>
        <taxon>Mortierellomycetes</taxon>
        <taxon>Mortierellales</taxon>
        <taxon>Mortierellaceae</taxon>
        <taxon>Linnemannia</taxon>
    </lineage>
</organism>
<feature type="region of interest" description="Disordered" evidence="6">
    <location>
        <begin position="569"/>
        <end position="711"/>
    </location>
</feature>
<keyword evidence="9" id="KW-1185">Reference proteome</keyword>
<name>A0A9P6QTI7_9FUNG</name>
<feature type="compositionally biased region" description="Basic and acidic residues" evidence="6">
    <location>
        <begin position="904"/>
        <end position="913"/>
    </location>
</feature>
<dbReference type="GO" id="GO:0016020">
    <property type="term" value="C:membrane"/>
    <property type="evidence" value="ECO:0007669"/>
    <property type="project" value="UniProtKB-SubCell"/>
</dbReference>
<feature type="region of interest" description="Disordered" evidence="6">
    <location>
        <begin position="792"/>
        <end position="864"/>
    </location>
</feature>
<dbReference type="Pfam" id="PF13520">
    <property type="entry name" value="AA_permease_2"/>
    <property type="match status" value="1"/>
</dbReference>
<feature type="region of interest" description="Disordered" evidence="6">
    <location>
        <begin position="724"/>
        <end position="777"/>
    </location>
</feature>
<keyword evidence="4 7" id="KW-1133">Transmembrane helix</keyword>
<reference evidence="8" key="1">
    <citation type="journal article" date="2020" name="Fungal Divers.">
        <title>Resolving the Mortierellaceae phylogeny through synthesis of multi-gene phylogenetics and phylogenomics.</title>
        <authorList>
            <person name="Vandepol N."/>
            <person name="Liber J."/>
            <person name="Desiro A."/>
            <person name="Na H."/>
            <person name="Kennedy M."/>
            <person name="Barry K."/>
            <person name="Grigoriev I.V."/>
            <person name="Miller A.N."/>
            <person name="O'Donnell K."/>
            <person name="Stajich J.E."/>
            <person name="Bonito G."/>
        </authorList>
    </citation>
    <scope>NUCLEOTIDE SEQUENCE</scope>
    <source>
        <strain evidence="8">NVP60</strain>
    </source>
</reference>
<accession>A0A9P6QTI7</accession>
<keyword evidence="2" id="KW-0813">Transport</keyword>
<feature type="compositionally biased region" description="Pro residues" evidence="6">
    <location>
        <begin position="735"/>
        <end position="745"/>
    </location>
</feature>
<dbReference type="OrthoDB" id="2417308at2759"/>
<evidence type="ECO:0000256" key="1">
    <source>
        <dbReference type="ARBA" id="ARBA00004141"/>
    </source>
</evidence>
<evidence type="ECO:0000256" key="6">
    <source>
        <dbReference type="SAM" id="MobiDB-lite"/>
    </source>
</evidence>
<feature type="transmembrane region" description="Helical" evidence="7">
    <location>
        <begin position="498"/>
        <end position="516"/>
    </location>
</feature>
<dbReference type="PANTHER" id="PTHR45649">
    <property type="entry name" value="AMINO-ACID PERMEASE BAT1"/>
    <property type="match status" value="1"/>
</dbReference>
<feature type="compositionally biased region" description="Polar residues" evidence="6">
    <location>
        <begin position="795"/>
        <end position="804"/>
    </location>
</feature>
<evidence type="ECO:0000256" key="7">
    <source>
        <dbReference type="SAM" id="Phobius"/>
    </source>
</evidence>
<evidence type="ECO:0000256" key="2">
    <source>
        <dbReference type="ARBA" id="ARBA00022448"/>
    </source>
</evidence>
<evidence type="ECO:0008006" key="10">
    <source>
        <dbReference type="Google" id="ProtNLM"/>
    </source>
</evidence>
<evidence type="ECO:0000313" key="9">
    <source>
        <dbReference type="Proteomes" id="UP000823405"/>
    </source>
</evidence>
<dbReference type="Gene3D" id="1.20.1740.10">
    <property type="entry name" value="Amino acid/polyamine transporter I"/>
    <property type="match status" value="1"/>
</dbReference>
<feature type="compositionally biased region" description="Low complexity" evidence="6">
    <location>
        <begin position="1199"/>
        <end position="1216"/>
    </location>
</feature>
<feature type="compositionally biased region" description="Low complexity" evidence="6">
    <location>
        <begin position="1298"/>
        <end position="1343"/>
    </location>
</feature>
<feature type="compositionally biased region" description="Low complexity" evidence="6">
    <location>
        <begin position="1175"/>
        <end position="1192"/>
    </location>
</feature>
<feature type="transmembrane region" description="Helical" evidence="7">
    <location>
        <begin position="231"/>
        <end position="249"/>
    </location>
</feature>
<feature type="transmembrane region" description="Helical" evidence="7">
    <location>
        <begin position="187"/>
        <end position="210"/>
    </location>
</feature>
<feature type="transmembrane region" description="Helical" evidence="7">
    <location>
        <begin position="326"/>
        <end position="350"/>
    </location>
</feature>
<feature type="region of interest" description="Disordered" evidence="6">
    <location>
        <begin position="954"/>
        <end position="974"/>
    </location>
</feature>
<feature type="compositionally biased region" description="Polar residues" evidence="6">
    <location>
        <begin position="690"/>
        <end position="704"/>
    </location>
</feature>